<comment type="caution">
    <text evidence="1">The sequence shown here is derived from an EMBL/GenBank/DDBJ whole genome shotgun (WGS) entry which is preliminary data.</text>
</comment>
<dbReference type="EMBL" id="QTSX02001499">
    <property type="protein sequence ID" value="KAJ9081110.1"/>
    <property type="molecule type" value="Genomic_DNA"/>
</dbReference>
<dbReference type="Proteomes" id="UP001165960">
    <property type="component" value="Unassembled WGS sequence"/>
</dbReference>
<evidence type="ECO:0000313" key="2">
    <source>
        <dbReference type="Proteomes" id="UP001165960"/>
    </source>
</evidence>
<name>A0ACC2U2R2_9FUNG</name>
<protein>
    <submittedName>
        <fullName evidence="1">Uncharacterized protein</fullName>
    </submittedName>
</protein>
<keyword evidence="2" id="KW-1185">Reference proteome</keyword>
<gene>
    <name evidence="1" type="ORF">DSO57_1018268</name>
</gene>
<evidence type="ECO:0000313" key="1">
    <source>
        <dbReference type="EMBL" id="KAJ9081110.1"/>
    </source>
</evidence>
<accession>A0ACC2U2R2</accession>
<organism evidence="1 2">
    <name type="scientific">Entomophthora muscae</name>
    <dbReference type="NCBI Taxonomy" id="34485"/>
    <lineage>
        <taxon>Eukaryota</taxon>
        <taxon>Fungi</taxon>
        <taxon>Fungi incertae sedis</taxon>
        <taxon>Zoopagomycota</taxon>
        <taxon>Entomophthoromycotina</taxon>
        <taxon>Entomophthoromycetes</taxon>
        <taxon>Entomophthorales</taxon>
        <taxon>Entomophthoraceae</taxon>
        <taxon>Entomophthora</taxon>
    </lineage>
</organism>
<sequence length="123" mass="13552">MKGQFRPWVELWALIYPFWGPDSFRPSFKKQQGLVHPPSGQTLAGPGSSSALGPAHWALVYRPDVQVWSPSYPSGSPLALIPGLESWAWTCPSPIWEPITSLMGLMAAFIKFNSRPSRSVISA</sequence>
<reference evidence="1" key="1">
    <citation type="submission" date="2022-04" db="EMBL/GenBank/DDBJ databases">
        <title>Genome of the entomopathogenic fungus Entomophthora muscae.</title>
        <authorList>
            <person name="Elya C."/>
            <person name="Lovett B.R."/>
            <person name="Lee E."/>
            <person name="Macias A.M."/>
            <person name="Hajek A.E."/>
            <person name="De Bivort B.L."/>
            <person name="Kasson M.T."/>
            <person name="De Fine Licht H.H."/>
            <person name="Stajich J.E."/>
        </authorList>
    </citation>
    <scope>NUCLEOTIDE SEQUENCE</scope>
    <source>
        <strain evidence="1">Berkeley</strain>
    </source>
</reference>
<proteinExistence type="predicted"/>